<keyword evidence="2" id="KW-0472">Membrane</keyword>
<keyword evidence="9" id="KW-1185">Reference proteome</keyword>
<evidence type="ECO:0000256" key="5">
    <source>
        <dbReference type="ARBA" id="ARBA00023180"/>
    </source>
</evidence>
<accession>A0AAD5FBG6</accession>
<dbReference type="InterPro" id="IPR013783">
    <property type="entry name" value="Ig-like_fold"/>
</dbReference>
<dbReference type="Gene3D" id="2.60.40.10">
    <property type="entry name" value="Immunoglobulins"/>
    <property type="match status" value="1"/>
</dbReference>
<proteinExistence type="predicted"/>
<dbReference type="InterPro" id="IPR057755">
    <property type="entry name" value="UNC5A-D-like_N"/>
</dbReference>
<evidence type="ECO:0000313" key="8">
    <source>
        <dbReference type="EMBL" id="KAI5610540.1"/>
    </source>
</evidence>
<keyword evidence="3" id="KW-1015">Disulfide bond</keyword>
<organism evidence="8 9">
    <name type="scientific">Silurus asotus</name>
    <name type="common">Amur catfish</name>
    <name type="synonym">Parasilurus asotus</name>
    <dbReference type="NCBI Taxonomy" id="30991"/>
    <lineage>
        <taxon>Eukaryota</taxon>
        <taxon>Metazoa</taxon>
        <taxon>Chordata</taxon>
        <taxon>Craniata</taxon>
        <taxon>Vertebrata</taxon>
        <taxon>Euteleostomi</taxon>
        <taxon>Actinopterygii</taxon>
        <taxon>Neopterygii</taxon>
        <taxon>Teleostei</taxon>
        <taxon>Ostariophysi</taxon>
        <taxon>Siluriformes</taxon>
        <taxon>Siluridae</taxon>
        <taxon>Silurus</taxon>
    </lineage>
</organism>
<evidence type="ECO:0000256" key="4">
    <source>
        <dbReference type="ARBA" id="ARBA00023170"/>
    </source>
</evidence>
<evidence type="ECO:0000256" key="6">
    <source>
        <dbReference type="ARBA" id="ARBA00023319"/>
    </source>
</evidence>
<evidence type="ECO:0000256" key="2">
    <source>
        <dbReference type="ARBA" id="ARBA00023136"/>
    </source>
</evidence>
<evidence type="ECO:0000313" key="9">
    <source>
        <dbReference type="Proteomes" id="UP001205998"/>
    </source>
</evidence>
<dbReference type="EMBL" id="MU573937">
    <property type="protein sequence ID" value="KAI5610540.1"/>
    <property type="molecule type" value="Genomic_DNA"/>
</dbReference>
<dbReference type="Pfam" id="PF25609">
    <property type="entry name" value="Unc5_NetrinR_N"/>
    <property type="match status" value="1"/>
</dbReference>
<sequence>LKVREVMINVSRQQVEDFHGPEDYWCLCVAWSHLGTSKSRKATVRIA</sequence>
<evidence type="ECO:0000259" key="7">
    <source>
        <dbReference type="Pfam" id="PF25609"/>
    </source>
</evidence>
<gene>
    <name evidence="8" type="ORF">C0J50_12058</name>
</gene>
<keyword evidence="6" id="KW-0393">Immunoglobulin domain</keyword>
<name>A0AAD5FBG6_SILAS</name>
<reference evidence="8" key="1">
    <citation type="submission" date="2018-07" db="EMBL/GenBank/DDBJ databases">
        <title>Comparative genomics of catfishes provides insights into carnivory and benthic adaptation.</title>
        <authorList>
            <person name="Zhang Y."/>
            <person name="Wang D."/>
            <person name="Peng Z."/>
            <person name="Zheng S."/>
            <person name="Shao F."/>
            <person name="Tao W."/>
        </authorList>
    </citation>
    <scope>NUCLEOTIDE SEQUENCE</scope>
    <source>
        <strain evidence="8">Chongqing</strain>
    </source>
</reference>
<feature type="domain" description="Netrin receptor UNC5A-D-like N-terminal" evidence="7">
    <location>
        <begin position="2"/>
        <end position="44"/>
    </location>
</feature>
<dbReference type="Proteomes" id="UP001205998">
    <property type="component" value="Unassembled WGS sequence"/>
</dbReference>
<comment type="caution">
    <text evidence="8">The sequence shown here is derived from an EMBL/GenBank/DDBJ whole genome shotgun (WGS) entry which is preliminary data.</text>
</comment>
<feature type="non-terminal residue" evidence="8">
    <location>
        <position position="1"/>
    </location>
</feature>
<keyword evidence="5" id="KW-0325">Glycoprotein</keyword>
<feature type="non-terminal residue" evidence="8">
    <location>
        <position position="47"/>
    </location>
</feature>
<comment type="subcellular location">
    <subcellularLocation>
        <location evidence="1">Membrane</location>
        <topology evidence="1">Single-pass type I membrane protein</topology>
    </subcellularLocation>
</comment>
<evidence type="ECO:0000256" key="1">
    <source>
        <dbReference type="ARBA" id="ARBA00004479"/>
    </source>
</evidence>
<dbReference type="AlphaFoldDB" id="A0AAD5FBG6"/>
<evidence type="ECO:0000256" key="3">
    <source>
        <dbReference type="ARBA" id="ARBA00023157"/>
    </source>
</evidence>
<protein>
    <submittedName>
        <fullName evidence="8">Unc-5 netrin receptor Da</fullName>
    </submittedName>
</protein>
<keyword evidence="4 8" id="KW-0675">Receptor</keyword>